<evidence type="ECO:0000313" key="1">
    <source>
        <dbReference type="EMBL" id="GJF00018.1"/>
    </source>
</evidence>
<sequence length="532" mass="60668">MPLRPSGLQVVARDAPVASGTALRRMSRRFSILAKPPHSLTSRTLPILNFDIFTVVLEFLDLKDLLSAMTTCRTLYKSGIPVLLRNVELHRWRNHIRRFEFYKRHLLKDPARFHCVRRLTCCYFALVERDLIGFSRIYRALPLNFTSLRSLDLCLEAEAMRGTLCTWVLSLKHLRELRLRKLGPYTKSQMAFIKSISGRLDLFHISTTSLTSSKLISPLQLLSDGSHSIRSLAWEHTRMKGGPAILPDVDTVVFPNVYELTWSSSRWVTACVLISKFPSVRRLHIGHPELELTDYVARHRLQSDFLLALRIANRESQSCCRRQWQSLDVLRGCAVTLWTLGLRCRVARLETTLWRESDKPGHVLAVMYDTWPAHLDLSIIPCFAAHLAQILSFPSLRSVKLTFFDALVKENVEILQFLRDTLPTVCRPQVRQLTIAITASWFMSVSGSWLQGSAEDAAVAASRSLPARWRTYIPAIREAFPLLEELNVDIRGCRPFVWKRESGVGMAKEGVMDVSETMDNYHGPPLCKCLSA</sequence>
<keyword evidence="2" id="KW-1185">Reference proteome</keyword>
<proteinExistence type="predicted"/>
<organism evidence="1 2">
    <name type="scientific">Phanerochaete sordida</name>
    <dbReference type="NCBI Taxonomy" id="48140"/>
    <lineage>
        <taxon>Eukaryota</taxon>
        <taxon>Fungi</taxon>
        <taxon>Dikarya</taxon>
        <taxon>Basidiomycota</taxon>
        <taxon>Agaricomycotina</taxon>
        <taxon>Agaricomycetes</taxon>
        <taxon>Polyporales</taxon>
        <taxon>Phanerochaetaceae</taxon>
        <taxon>Phanerochaete</taxon>
    </lineage>
</organism>
<reference evidence="1 2" key="1">
    <citation type="submission" date="2021-08" db="EMBL/GenBank/DDBJ databases">
        <title>Draft Genome Sequence of Phanerochaete sordida strain YK-624.</title>
        <authorList>
            <person name="Mori T."/>
            <person name="Dohra H."/>
            <person name="Suzuki T."/>
            <person name="Kawagishi H."/>
            <person name="Hirai H."/>
        </authorList>
    </citation>
    <scope>NUCLEOTIDE SEQUENCE [LARGE SCALE GENOMIC DNA]</scope>
    <source>
        <strain evidence="1 2">YK-624</strain>
    </source>
</reference>
<accession>A0A9P3LN99</accession>
<dbReference type="AlphaFoldDB" id="A0A9P3LN99"/>
<protein>
    <recommendedName>
        <fullName evidence="3">F-box domain-containing protein</fullName>
    </recommendedName>
</protein>
<gene>
    <name evidence="1" type="ORF">PsYK624_162950</name>
</gene>
<dbReference type="EMBL" id="BPQB01000129">
    <property type="protein sequence ID" value="GJF00018.1"/>
    <property type="molecule type" value="Genomic_DNA"/>
</dbReference>
<dbReference type="OrthoDB" id="2751407at2759"/>
<dbReference type="Proteomes" id="UP000703269">
    <property type="component" value="Unassembled WGS sequence"/>
</dbReference>
<evidence type="ECO:0000313" key="2">
    <source>
        <dbReference type="Proteomes" id="UP000703269"/>
    </source>
</evidence>
<evidence type="ECO:0008006" key="3">
    <source>
        <dbReference type="Google" id="ProtNLM"/>
    </source>
</evidence>
<name>A0A9P3LN99_9APHY</name>
<comment type="caution">
    <text evidence="1">The sequence shown here is derived from an EMBL/GenBank/DDBJ whole genome shotgun (WGS) entry which is preliminary data.</text>
</comment>